<gene>
    <name evidence="1" type="ORF">Pla123a_06060</name>
</gene>
<dbReference type="Proteomes" id="UP000318478">
    <property type="component" value="Unassembled WGS sequence"/>
</dbReference>
<dbReference type="AlphaFoldDB" id="A0A5C5ZEE4"/>
<dbReference type="RefSeq" id="WP_146584032.1">
    <property type="nucleotide sequence ID" value="NZ_SJPO01000001.1"/>
</dbReference>
<accession>A0A5C5ZEE4</accession>
<sequence>MKSLTINLLLAAVLLVVLSLGYLLYSRAALVARYSELLINIAPRELVEVDEEEFSRWLETLESDDWEVLRTGNEGYSQVLPNFVPYGFEPTINGFLDMQTMPFPPAEPLSNDELRRLSKAAELRASYDSLGPGGTIYVCRRDGVVLGFYQSYSRGSREYSILEDGGYVIYIAQPKNAQKLHALTDFPKD</sequence>
<name>A0A5C5ZEE4_9BACT</name>
<dbReference type="EMBL" id="SJPO01000001">
    <property type="protein sequence ID" value="TWT85799.1"/>
    <property type="molecule type" value="Genomic_DNA"/>
</dbReference>
<keyword evidence="2" id="KW-1185">Reference proteome</keyword>
<comment type="caution">
    <text evidence="1">The sequence shown here is derived from an EMBL/GenBank/DDBJ whole genome shotgun (WGS) entry which is preliminary data.</text>
</comment>
<evidence type="ECO:0000313" key="2">
    <source>
        <dbReference type="Proteomes" id="UP000318478"/>
    </source>
</evidence>
<organism evidence="1 2">
    <name type="scientific">Posidoniimonas polymericola</name>
    <dbReference type="NCBI Taxonomy" id="2528002"/>
    <lineage>
        <taxon>Bacteria</taxon>
        <taxon>Pseudomonadati</taxon>
        <taxon>Planctomycetota</taxon>
        <taxon>Planctomycetia</taxon>
        <taxon>Pirellulales</taxon>
        <taxon>Lacipirellulaceae</taxon>
        <taxon>Posidoniimonas</taxon>
    </lineage>
</organism>
<evidence type="ECO:0000313" key="1">
    <source>
        <dbReference type="EMBL" id="TWT85799.1"/>
    </source>
</evidence>
<proteinExistence type="predicted"/>
<reference evidence="1 2" key="1">
    <citation type="submission" date="2019-02" db="EMBL/GenBank/DDBJ databases">
        <title>Deep-cultivation of Planctomycetes and their phenomic and genomic characterization uncovers novel biology.</title>
        <authorList>
            <person name="Wiegand S."/>
            <person name="Jogler M."/>
            <person name="Boedeker C."/>
            <person name="Pinto D."/>
            <person name="Vollmers J."/>
            <person name="Rivas-Marin E."/>
            <person name="Kohn T."/>
            <person name="Peeters S.H."/>
            <person name="Heuer A."/>
            <person name="Rast P."/>
            <person name="Oberbeckmann S."/>
            <person name="Bunk B."/>
            <person name="Jeske O."/>
            <person name="Meyerdierks A."/>
            <person name="Storesund J.E."/>
            <person name="Kallscheuer N."/>
            <person name="Luecker S."/>
            <person name="Lage O.M."/>
            <person name="Pohl T."/>
            <person name="Merkel B.J."/>
            <person name="Hornburger P."/>
            <person name="Mueller R.-W."/>
            <person name="Bruemmer F."/>
            <person name="Labrenz M."/>
            <person name="Spormann A.M."/>
            <person name="Op Den Camp H."/>
            <person name="Overmann J."/>
            <person name="Amann R."/>
            <person name="Jetten M.S.M."/>
            <person name="Mascher T."/>
            <person name="Medema M.H."/>
            <person name="Devos D.P."/>
            <person name="Kaster A.-K."/>
            <person name="Ovreas L."/>
            <person name="Rohde M."/>
            <person name="Galperin M.Y."/>
            <person name="Jogler C."/>
        </authorList>
    </citation>
    <scope>NUCLEOTIDE SEQUENCE [LARGE SCALE GENOMIC DNA]</scope>
    <source>
        <strain evidence="1 2">Pla123a</strain>
    </source>
</reference>
<protein>
    <submittedName>
        <fullName evidence="1">Uncharacterized protein</fullName>
    </submittedName>
</protein>